<evidence type="ECO:0000256" key="1">
    <source>
        <dbReference type="SAM" id="MobiDB-lite"/>
    </source>
</evidence>
<keyword evidence="3" id="KW-1185">Reference proteome</keyword>
<organism evidence="2 3">
    <name type="scientific">Nocardia albiluteola</name>
    <dbReference type="NCBI Taxonomy" id="2842303"/>
    <lineage>
        <taxon>Bacteria</taxon>
        <taxon>Bacillati</taxon>
        <taxon>Actinomycetota</taxon>
        <taxon>Actinomycetes</taxon>
        <taxon>Mycobacteriales</taxon>
        <taxon>Nocardiaceae</taxon>
        <taxon>Nocardia</taxon>
    </lineage>
</organism>
<name>A0ABS6B6S8_9NOCA</name>
<evidence type="ECO:0000313" key="2">
    <source>
        <dbReference type="EMBL" id="MBU3064918.1"/>
    </source>
</evidence>
<evidence type="ECO:0008006" key="4">
    <source>
        <dbReference type="Google" id="ProtNLM"/>
    </source>
</evidence>
<dbReference type="Proteomes" id="UP000733379">
    <property type="component" value="Unassembled WGS sequence"/>
</dbReference>
<feature type="compositionally biased region" description="Pro residues" evidence="1">
    <location>
        <begin position="229"/>
        <end position="240"/>
    </location>
</feature>
<accession>A0ABS6B6S8</accession>
<sequence>MSSPAPGVPPAPLHPEILDMLRHNAIGVPGNQSVDQILGGLGLPPLPQFPVPPPLPGLPTLPPLDPVALMRPITDQFGHFGTGNLGMGSINPSQFFSQVSEGLTQVMSLGSTAIGALSALQGAGTQAAVAKAAQAQDNAAAVTQQATLIQSLLVSAAVVVQTGNAELAAIASKLAIEITAAAVTPGGQAFIAAATAEAAAEAAAVVAHVRAELTVLTTQMTAAGQPVPITSPPNPTPSPPTVGKAPYHPVKHDVPPVQPVPIHGKKVVAKPVPPPPKHKAPVTKGSPYHHGAAAAGGVAPMGAAAYGGGPSGAARAPLRAVVTDAPVEPRASAVVRPVGAEATASTELAAGETTAARSGAPMMPMGAGVGARAAELSVASRDYLVNAEHGDEVVGELDDVAKPVVGGPVAAVVNSPDKALTL</sequence>
<proteinExistence type="predicted"/>
<reference evidence="2 3" key="1">
    <citation type="submission" date="2021-06" db="EMBL/GenBank/DDBJ databases">
        <title>Actinomycetes sequencing.</title>
        <authorList>
            <person name="Shan Q."/>
        </authorList>
    </citation>
    <scope>NUCLEOTIDE SEQUENCE [LARGE SCALE GENOMIC DNA]</scope>
    <source>
        <strain evidence="2 3">NEAU-G5</strain>
    </source>
</reference>
<gene>
    <name evidence="2" type="ORF">KO481_25730</name>
</gene>
<comment type="caution">
    <text evidence="2">The sequence shown here is derived from an EMBL/GenBank/DDBJ whole genome shotgun (WGS) entry which is preliminary data.</text>
</comment>
<evidence type="ECO:0000313" key="3">
    <source>
        <dbReference type="Proteomes" id="UP000733379"/>
    </source>
</evidence>
<dbReference type="RefSeq" id="WP_215920562.1">
    <property type="nucleotide sequence ID" value="NZ_JAHKNI010000009.1"/>
</dbReference>
<protein>
    <recommendedName>
        <fullName evidence="4">PPE family domain-containing protein</fullName>
    </recommendedName>
</protein>
<dbReference type="EMBL" id="JAHKNI010000009">
    <property type="protein sequence ID" value="MBU3064918.1"/>
    <property type="molecule type" value="Genomic_DNA"/>
</dbReference>
<feature type="region of interest" description="Disordered" evidence="1">
    <location>
        <begin position="224"/>
        <end position="244"/>
    </location>
</feature>